<dbReference type="Proteomes" id="UP000516052">
    <property type="component" value="Chromosome"/>
</dbReference>
<sequence>MFSRKGRPVQNKVVARRMQEFFGTLPDAHRADPQTVARRYASALWRAENPLTVRRPGLVDGKRLSRSRFYVGLSVGGGADLESVTKRVALVSDTLLLSHESSHRFHEIGRHGASSLSRSARVPVHNLSYHLWYGIHCPDLDALGKWVLDAEPLLRAGLAWYLPRFTTVDYDGADGPPADSLTRNGVRWWSLRDSERHDQVIDYLVRDGRAVDASGAEPLKSQFVRPVLRIDLPFLDGCSLRDFSEITVHEFDAYARFRDFLRQRFLDLDAALDDTQSDRELTKLGLEIKDQIWSARTEMETLRRKRAVSVTGAAVGSVGAVLVAVYGPALQAAIAALGAGGGLWGLVHAATENSSRPLRQDKWFYVWALQRAGGR</sequence>
<keyword evidence="2" id="KW-1185">Reference proteome</keyword>
<organism evidence="1 2">
    <name type="scientific">Streptomyces roseirectus</name>
    <dbReference type="NCBI Taxonomy" id="2768066"/>
    <lineage>
        <taxon>Bacteria</taxon>
        <taxon>Bacillati</taxon>
        <taxon>Actinomycetota</taxon>
        <taxon>Actinomycetes</taxon>
        <taxon>Kitasatosporales</taxon>
        <taxon>Streptomycetaceae</taxon>
        <taxon>Streptomyces</taxon>
    </lineage>
</organism>
<accession>A0A7H0IRF6</accession>
<proteinExistence type="predicted"/>
<dbReference type="KEGG" id="sroi:IAG44_42210"/>
<name>A0A7H0IRF6_9ACTN</name>
<protein>
    <submittedName>
        <fullName evidence="1">Uncharacterized protein</fullName>
    </submittedName>
</protein>
<dbReference type="EMBL" id="CP060828">
    <property type="protein sequence ID" value="QNP75372.1"/>
    <property type="molecule type" value="Genomic_DNA"/>
</dbReference>
<evidence type="ECO:0000313" key="1">
    <source>
        <dbReference type="EMBL" id="QNP75372.1"/>
    </source>
</evidence>
<dbReference type="AlphaFoldDB" id="A0A7H0IRF6"/>
<dbReference type="RefSeq" id="WP_187752293.1">
    <property type="nucleotide sequence ID" value="NZ_CP060828.1"/>
</dbReference>
<gene>
    <name evidence="1" type="ORF">IAG44_42210</name>
</gene>
<reference evidence="1 2" key="1">
    <citation type="submission" date="2020-08" db="EMBL/GenBank/DDBJ databases">
        <title>A novel species.</title>
        <authorList>
            <person name="Gao J."/>
        </authorList>
    </citation>
    <scope>NUCLEOTIDE SEQUENCE [LARGE SCALE GENOMIC DNA]</scope>
    <source>
        <strain evidence="1 2">CRXT-G-22</strain>
    </source>
</reference>
<evidence type="ECO:0000313" key="2">
    <source>
        <dbReference type="Proteomes" id="UP000516052"/>
    </source>
</evidence>